<dbReference type="Proteomes" id="UP000824533">
    <property type="component" value="Linkage Group LG07"/>
</dbReference>
<gene>
    <name evidence="1" type="ORF">K1T71_004372</name>
</gene>
<evidence type="ECO:0000313" key="2">
    <source>
        <dbReference type="Proteomes" id="UP000824533"/>
    </source>
</evidence>
<proteinExistence type="predicted"/>
<keyword evidence="2" id="KW-1185">Reference proteome</keyword>
<reference evidence="1 2" key="1">
    <citation type="journal article" date="2021" name="Front. Genet.">
        <title>Chromosome-Level Genome Assembly Reveals Significant Gene Expansion in the Toll and IMD Signaling Pathways of Dendrolimus kikuchii.</title>
        <authorList>
            <person name="Zhou J."/>
            <person name="Wu P."/>
            <person name="Xiong Z."/>
            <person name="Liu N."/>
            <person name="Zhao N."/>
            <person name="Ji M."/>
            <person name="Qiu Y."/>
            <person name="Yang B."/>
        </authorList>
    </citation>
    <scope>NUCLEOTIDE SEQUENCE [LARGE SCALE GENOMIC DNA]</scope>
    <source>
        <strain evidence="1">Ann1</strain>
    </source>
</reference>
<evidence type="ECO:0000313" key="1">
    <source>
        <dbReference type="EMBL" id="KAJ0179781.1"/>
    </source>
</evidence>
<dbReference type="EMBL" id="CM034393">
    <property type="protein sequence ID" value="KAJ0179781.1"/>
    <property type="molecule type" value="Genomic_DNA"/>
</dbReference>
<sequence length="216" mass="24425">MRISARLQLLTCLMLCASSAQSIMVKYGTNDGPIVPPTPEPQVPLVRPTRAPAPVWEERSSDSPDPNAQWRPQLFVPQPRYTQVVYNNPAPVSLPLNNAQQFVNSYIPINRHAVKAPPLPKYFTPSQFLSSQALPGYGLAYFLPKYINDRAQPSKHDDGKYNYLEANNVEGGITDSASDLQWKYEKDATRRAIRNIEEVVAVPTYQRPVYVHPRHR</sequence>
<accession>A0ACC1D7H8</accession>
<name>A0ACC1D7H8_9NEOP</name>
<comment type="caution">
    <text evidence="1">The sequence shown here is derived from an EMBL/GenBank/DDBJ whole genome shotgun (WGS) entry which is preliminary data.</text>
</comment>
<organism evidence="1 2">
    <name type="scientific">Dendrolimus kikuchii</name>
    <dbReference type="NCBI Taxonomy" id="765133"/>
    <lineage>
        <taxon>Eukaryota</taxon>
        <taxon>Metazoa</taxon>
        <taxon>Ecdysozoa</taxon>
        <taxon>Arthropoda</taxon>
        <taxon>Hexapoda</taxon>
        <taxon>Insecta</taxon>
        <taxon>Pterygota</taxon>
        <taxon>Neoptera</taxon>
        <taxon>Endopterygota</taxon>
        <taxon>Lepidoptera</taxon>
        <taxon>Glossata</taxon>
        <taxon>Ditrysia</taxon>
        <taxon>Bombycoidea</taxon>
        <taxon>Lasiocampidae</taxon>
        <taxon>Dendrolimus</taxon>
    </lineage>
</organism>
<protein>
    <submittedName>
        <fullName evidence="1">Uncharacterized protein</fullName>
    </submittedName>
</protein>